<gene>
    <name evidence="1" type="ORF">AVDCRST_MAG08-2825</name>
</gene>
<protein>
    <recommendedName>
        <fullName evidence="2">Antitoxin Xre/MbcA/ParS-like toxin-binding domain-containing protein</fullName>
    </recommendedName>
</protein>
<dbReference type="AlphaFoldDB" id="A0A6J4IZ89"/>
<evidence type="ECO:0000313" key="1">
    <source>
        <dbReference type="EMBL" id="CAA9263945.1"/>
    </source>
</evidence>
<reference evidence="1" key="1">
    <citation type="submission" date="2020-02" db="EMBL/GenBank/DDBJ databases">
        <authorList>
            <person name="Meier V. D."/>
        </authorList>
    </citation>
    <scope>NUCLEOTIDE SEQUENCE</scope>
    <source>
        <strain evidence="1">AVDCRST_MAG08</strain>
    </source>
</reference>
<evidence type="ECO:0008006" key="2">
    <source>
        <dbReference type="Google" id="ProtNLM"/>
    </source>
</evidence>
<dbReference type="EMBL" id="CADCTG010000208">
    <property type="protein sequence ID" value="CAA9263945.1"/>
    <property type="molecule type" value="Genomic_DNA"/>
</dbReference>
<organism evidence="1">
    <name type="scientific">uncultured Acetobacteraceae bacterium</name>
    <dbReference type="NCBI Taxonomy" id="169975"/>
    <lineage>
        <taxon>Bacteria</taxon>
        <taxon>Pseudomonadati</taxon>
        <taxon>Pseudomonadota</taxon>
        <taxon>Alphaproteobacteria</taxon>
        <taxon>Acetobacterales</taxon>
        <taxon>Acetobacteraceae</taxon>
        <taxon>environmental samples</taxon>
    </lineage>
</organism>
<name>A0A6J4IZ89_9PROT</name>
<sequence>MRLRDLVRGGEPVRVSEKRGSEGLRRWDRIATRVVPLRDGAVISGALMLFEHRAGEALLASLRKIRTKAPRDVAAAAREFGIAADAKGVASVLTPDLLLARAAFMFTNAWLDAALGAAKGRDRPELLNGEGDPLGFTVLHFPLRPGVTAGRVREGLASIPALRPEGPAFWNWLAEPGAKPNAVPRRAKGRMLTTTMEDGSPVLGTLQLKGRRLSLEANSVARAERGRALLGPVLAGLVGAPLTEKIDLERMLAAERPAPQPSGLSPEDERALVRQGLDDHYRRVLDQPIPALGGKSPRAAAKTPKGREKVAAWLKTLENHSARRPAGDPIGDYDFGWMWQELGVEALRG</sequence>
<accession>A0A6J4IZ89</accession>
<proteinExistence type="predicted"/>